<name>A0AAP0K2A3_9MAGN</name>
<keyword evidence="3" id="KW-1185">Reference proteome</keyword>
<evidence type="ECO:0000313" key="3">
    <source>
        <dbReference type="Proteomes" id="UP001417504"/>
    </source>
</evidence>
<reference evidence="2 3" key="1">
    <citation type="submission" date="2024-01" db="EMBL/GenBank/DDBJ databases">
        <title>Genome assemblies of Stephania.</title>
        <authorList>
            <person name="Yang L."/>
        </authorList>
    </citation>
    <scope>NUCLEOTIDE SEQUENCE [LARGE SCALE GENOMIC DNA]</scope>
    <source>
        <strain evidence="2">QJT</strain>
        <tissue evidence="2">Leaf</tissue>
    </source>
</reference>
<comment type="caution">
    <text evidence="2">The sequence shown here is derived from an EMBL/GenBank/DDBJ whole genome shotgun (WGS) entry which is preliminary data.</text>
</comment>
<evidence type="ECO:0000313" key="2">
    <source>
        <dbReference type="EMBL" id="KAK9144381.1"/>
    </source>
</evidence>
<accession>A0AAP0K2A3</accession>
<dbReference type="EMBL" id="JBBNAE010000002">
    <property type="protein sequence ID" value="KAK9144381.1"/>
    <property type="molecule type" value="Genomic_DNA"/>
</dbReference>
<sequence>MTWGIAEDLTMTIMEVHSPGASLLVVSVLLPDAMIKGVSGITTKLSYVSYNSRSVHIDGDESLKWRIHVNPRGRRREDVVTTNEVMKSLTYVLSLDAVETSSSSLDPRASRRRVIVHSDPQSSKGKAPELRDLL</sequence>
<feature type="region of interest" description="Disordered" evidence="1">
    <location>
        <begin position="99"/>
        <end position="134"/>
    </location>
</feature>
<gene>
    <name evidence="2" type="ORF">Sjap_004284</name>
</gene>
<evidence type="ECO:0000256" key="1">
    <source>
        <dbReference type="SAM" id="MobiDB-lite"/>
    </source>
</evidence>
<proteinExistence type="predicted"/>
<dbReference type="AlphaFoldDB" id="A0AAP0K2A3"/>
<dbReference type="Proteomes" id="UP001417504">
    <property type="component" value="Unassembled WGS sequence"/>
</dbReference>
<organism evidence="2 3">
    <name type="scientific">Stephania japonica</name>
    <dbReference type="NCBI Taxonomy" id="461633"/>
    <lineage>
        <taxon>Eukaryota</taxon>
        <taxon>Viridiplantae</taxon>
        <taxon>Streptophyta</taxon>
        <taxon>Embryophyta</taxon>
        <taxon>Tracheophyta</taxon>
        <taxon>Spermatophyta</taxon>
        <taxon>Magnoliopsida</taxon>
        <taxon>Ranunculales</taxon>
        <taxon>Menispermaceae</taxon>
        <taxon>Menispermoideae</taxon>
        <taxon>Cissampelideae</taxon>
        <taxon>Stephania</taxon>
    </lineage>
</organism>
<protein>
    <submittedName>
        <fullName evidence="2">Uncharacterized protein</fullName>
    </submittedName>
</protein>